<comment type="caution">
    <text evidence="1">The sequence shown here is derived from an EMBL/GenBank/DDBJ whole genome shotgun (WGS) entry which is preliminary data.</text>
</comment>
<evidence type="ECO:0000313" key="1">
    <source>
        <dbReference type="EMBL" id="MBD7957905.1"/>
    </source>
</evidence>
<dbReference type="Proteomes" id="UP000648352">
    <property type="component" value="Unassembled WGS sequence"/>
</dbReference>
<dbReference type="PANTHER" id="PTHR30528:SF0">
    <property type="entry name" value="CYTOPLASMIC PROTEIN"/>
    <property type="match status" value="1"/>
</dbReference>
<gene>
    <name evidence="1" type="ORF">H9651_09675</name>
</gene>
<accession>A0ABR8S370</accession>
<organism evidence="1 2">
    <name type="scientific">Microbacterium pullorum</name>
    <dbReference type="NCBI Taxonomy" id="2762236"/>
    <lineage>
        <taxon>Bacteria</taxon>
        <taxon>Bacillati</taxon>
        <taxon>Actinomycetota</taxon>
        <taxon>Actinomycetes</taxon>
        <taxon>Micrococcales</taxon>
        <taxon>Microbacteriaceae</taxon>
        <taxon>Microbacterium</taxon>
    </lineage>
</organism>
<reference evidence="1 2" key="1">
    <citation type="submission" date="2020-08" db="EMBL/GenBank/DDBJ databases">
        <title>A Genomic Blueprint of the Chicken Gut Microbiome.</title>
        <authorList>
            <person name="Gilroy R."/>
            <person name="Ravi A."/>
            <person name="Getino M."/>
            <person name="Pursley I."/>
            <person name="Horton D.L."/>
            <person name="Alikhan N.-F."/>
            <person name="Baker D."/>
            <person name="Gharbi K."/>
            <person name="Hall N."/>
            <person name="Watson M."/>
            <person name="Adriaenssens E.M."/>
            <person name="Foster-Nyarko E."/>
            <person name="Jarju S."/>
            <person name="Secka A."/>
            <person name="Antonio M."/>
            <person name="Oren A."/>
            <person name="Chaudhuri R."/>
            <person name="La Ragione R.M."/>
            <person name="Hildebrand F."/>
            <person name="Pallen M.J."/>
        </authorList>
    </citation>
    <scope>NUCLEOTIDE SEQUENCE [LARGE SCALE GENOMIC DNA]</scope>
    <source>
        <strain evidence="1 2">Sa4CUA7</strain>
    </source>
</reference>
<dbReference type="InterPro" id="IPR009351">
    <property type="entry name" value="AlkZ-like"/>
</dbReference>
<sequence>MTIESLVDARALAVHASGIGARLATVDAAVRHLGVIQLDSITVAGRAHAMTLSTRLTEHSGSEVDRDLWNSERPMVFEAPIHAASLAAIDTWPNWGFRRDAIRDQHLDWAPSDSMRRDILHRLDTEGPLTMKALRGAQAPGSGWSWGPVKEALEHMVWTGDVVCVRRTNWNRVFDLPERAIPADLLRAELSPGDGLKRVVRDALTCLGIGTTQDVADYLRLREAQVEQVLLDLEFERVQLPSVEGSLWVSPLAGAEPTIAASPVLVNPFDNLVWHRPRLKWLFNIDYRFEAYKPPANRTYGYYTLLLLANNAIRGRADVKTNKGVLQVNDVWFERQPAEAEMTVAVGDLARRLSTTETIVSERLGQIHPRLAQQIVSSA</sequence>
<evidence type="ECO:0000313" key="2">
    <source>
        <dbReference type="Proteomes" id="UP000648352"/>
    </source>
</evidence>
<keyword evidence="2" id="KW-1185">Reference proteome</keyword>
<name>A0ABR8S370_9MICO</name>
<dbReference type="PANTHER" id="PTHR30528">
    <property type="entry name" value="CYTOPLASMIC PROTEIN"/>
    <property type="match status" value="1"/>
</dbReference>
<dbReference type="Pfam" id="PF06224">
    <property type="entry name" value="AlkZ-like"/>
    <property type="match status" value="1"/>
</dbReference>
<dbReference type="EMBL" id="JACSQP010000005">
    <property type="protein sequence ID" value="MBD7957905.1"/>
    <property type="molecule type" value="Genomic_DNA"/>
</dbReference>
<proteinExistence type="predicted"/>
<protein>
    <submittedName>
        <fullName evidence="1">YcaQ family DNA glycosylase</fullName>
    </submittedName>
</protein>